<dbReference type="PANTHER" id="PTHR35333">
    <property type="entry name" value="BETA-LACTAMASE"/>
    <property type="match status" value="1"/>
</dbReference>
<protein>
    <recommendedName>
        <fullName evidence="2">Beta-lactamase class A catalytic domain-containing protein</fullName>
    </recommendedName>
</protein>
<dbReference type="PANTHER" id="PTHR35333:SF3">
    <property type="entry name" value="BETA-LACTAMASE-TYPE TRANSPEPTIDASE FOLD CONTAINING PROTEIN"/>
    <property type="match status" value="1"/>
</dbReference>
<accession>A0ABP4JH75</accession>
<evidence type="ECO:0000313" key="4">
    <source>
        <dbReference type="Proteomes" id="UP001500973"/>
    </source>
</evidence>
<dbReference type="Gene3D" id="3.40.710.10">
    <property type="entry name" value="DD-peptidase/beta-lactamase superfamily"/>
    <property type="match status" value="1"/>
</dbReference>
<proteinExistence type="predicted"/>
<gene>
    <name evidence="3" type="ORF">GCM10009601_16460</name>
</gene>
<evidence type="ECO:0000259" key="2">
    <source>
        <dbReference type="Pfam" id="PF13354"/>
    </source>
</evidence>
<dbReference type="Proteomes" id="UP001500973">
    <property type="component" value="Unassembled WGS sequence"/>
</dbReference>
<feature type="domain" description="Beta-lactamase class A catalytic" evidence="2">
    <location>
        <begin position="1"/>
        <end position="77"/>
    </location>
</feature>
<dbReference type="InterPro" id="IPR012338">
    <property type="entry name" value="Beta-lactam/transpept-like"/>
</dbReference>
<evidence type="ECO:0000256" key="1">
    <source>
        <dbReference type="SAM" id="MobiDB-lite"/>
    </source>
</evidence>
<dbReference type="Pfam" id="PF13354">
    <property type="entry name" value="Beta-lactamase2"/>
    <property type="match status" value="1"/>
</dbReference>
<dbReference type="EMBL" id="BAAAIZ010000019">
    <property type="protein sequence ID" value="GAA1419517.1"/>
    <property type="molecule type" value="Genomic_DNA"/>
</dbReference>
<dbReference type="SUPFAM" id="SSF56601">
    <property type="entry name" value="beta-lactamase/transpeptidase-like"/>
    <property type="match status" value="1"/>
</dbReference>
<feature type="region of interest" description="Disordered" evidence="1">
    <location>
        <begin position="77"/>
        <end position="188"/>
    </location>
</feature>
<sequence>MTRLLAAVWRDEAGTAEHCAATRRLLALQVWPHRLASGFPFDDVHVAGKTGTLPTVRNEVGVVEYPDGGRDAVAVFTRTASPPRPSRRPTRSSAPRPGSRWTPCGRARRRAETREGRGRAPSCTRGDATARPGLPSGRNLSRRGPRRAPTASERGRRRLEPTGPTGPTRPAEPIDPIKPPPRATLRSDSSRTFRALYCISSAIMKA</sequence>
<comment type="caution">
    <text evidence="3">The sequence shown here is derived from an EMBL/GenBank/DDBJ whole genome shotgun (WGS) entry which is preliminary data.</text>
</comment>
<reference evidence="4" key="1">
    <citation type="journal article" date="2019" name="Int. J. Syst. Evol. Microbiol.">
        <title>The Global Catalogue of Microorganisms (GCM) 10K type strain sequencing project: providing services to taxonomists for standard genome sequencing and annotation.</title>
        <authorList>
            <consortium name="The Broad Institute Genomics Platform"/>
            <consortium name="The Broad Institute Genome Sequencing Center for Infectious Disease"/>
            <person name="Wu L."/>
            <person name="Ma J."/>
        </authorList>
    </citation>
    <scope>NUCLEOTIDE SEQUENCE [LARGE SCALE GENOMIC DNA]</scope>
    <source>
        <strain evidence="4">JCM 11756</strain>
    </source>
</reference>
<evidence type="ECO:0000313" key="3">
    <source>
        <dbReference type="EMBL" id="GAA1419517.1"/>
    </source>
</evidence>
<dbReference type="InterPro" id="IPR045155">
    <property type="entry name" value="Beta-lactam_cat"/>
</dbReference>
<keyword evidence="4" id="KW-1185">Reference proteome</keyword>
<dbReference type="InterPro" id="IPR000871">
    <property type="entry name" value="Beta-lactam_class-A"/>
</dbReference>
<organism evidence="3 4">
    <name type="scientific">Streptomyces thermospinosisporus</name>
    <dbReference type="NCBI Taxonomy" id="161482"/>
    <lineage>
        <taxon>Bacteria</taxon>
        <taxon>Bacillati</taxon>
        <taxon>Actinomycetota</taxon>
        <taxon>Actinomycetes</taxon>
        <taxon>Kitasatosporales</taxon>
        <taxon>Streptomycetaceae</taxon>
        <taxon>Streptomyces</taxon>
    </lineage>
</organism>
<name>A0ABP4JH75_9ACTN</name>